<feature type="region of interest" description="Disordered" evidence="7">
    <location>
        <begin position="79"/>
        <end position="98"/>
    </location>
</feature>
<protein>
    <recommendedName>
        <fullName evidence="8">Zn(2)-C6 fungal-type domain-containing protein</fullName>
    </recommendedName>
</protein>
<dbReference type="SMART" id="SM00066">
    <property type="entry name" value="GAL4"/>
    <property type="match status" value="1"/>
</dbReference>
<evidence type="ECO:0000259" key="8">
    <source>
        <dbReference type="PROSITE" id="PS50048"/>
    </source>
</evidence>
<name>A0A6A6FVG3_9PEZI</name>
<dbReference type="GO" id="GO:0008270">
    <property type="term" value="F:zinc ion binding"/>
    <property type="evidence" value="ECO:0007669"/>
    <property type="project" value="InterPro"/>
</dbReference>
<feature type="compositionally biased region" description="Polar residues" evidence="7">
    <location>
        <begin position="484"/>
        <end position="498"/>
    </location>
</feature>
<evidence type="ECO:0000313" key="9">
    <source>
        <dbReference type="EMBL" id="KAF2217485.1"/>
    </source>
</evidence>
<evidence type="ECO:0000256" key="6">
    <source>
        <dbReference type="ARBA" id="ARBA00023242"/>
    </source>
</evidence>
<feature type="compositionally biased region" description="Basic and acidic residues" evidence="7">
    <location>
        <begin position="470"/>
        <end position="483"/>
    </location>
</feature>
<dbReference type="SUPFAM" id="SSF57701">
    <property type="entry name" value="Zn2/Cys6 DNA-binding domain"/>
    <property type="match status" value="1"/>
</dbReference>
<keyword evidence="10" id="KW-1185">Reference proteome</keyword>
<evidence type="ECO:0000256" key="4">
    <source>
        <dbReference type="ARBA" id="ARBA00023125"/>
    </source>
</evidence>
<proteinExistence type="predicted"/>
<dbReference type="GO" id="GO:0000981">
    <property type="term" value="F:DNA-binding transcription factor activity, RNA polymerase II-specific"/>
    <property type="evidence" value="ECO:0007669"/>
    <property type="project" value="InterPro"/>
</dbReference>
<dbReference type="GO" id="GO:0003677">
    <property type="term" value="F:DNA binding"/>
    <property type="evidence" value="ECO:0007669"/>
    <property type="project" value="UniProtKB-KW"/>
</dbReference>
<dbReference type="PANTHER" id="PTHR31779">
    <property type="entry name" value="2-NITROPROPANE DIOXYGENASE FAMILY, PUTATIVE (AFU_ORTHOLOGUE AFUA_2G17430)-RELATED"/>
    <property type="match status" value="1"/>
</dbReference>
<keyword evidence="6" id="KW-0539">Nucleus</keyword>
<dbReference type="Pfam" id="PF00172">
    <property type="entry name" value="Zn_clus"/>
    <property type="match status" value="1"/>
</dbReference>
<dbReference type="GO" id="GO:0009410">
    <property type="term" value="P:response to xenobiotic stimulus"/>
    <property type="evidence" value="ECO:0007669"/>
    <property type="project" value="TreeGrafter"/>
</dbReference>
<dbReference type="PROSITE" id="PS50048">
    <property type="entry name" value="ZN2_CY6_FUNGAL_2"/>
    <property type="match status" value="1"/>
</dbReference>
<keyword evidence="3" id="KW-0805">Transcription regulation</keyword>
<dbReference type="Gene3D" id="4.10.240.10">
    <property type="entry name" value="Zn(2)-C6 fungal-type DNA-binding domain"/>
    <property type="match status" value="1"/>
</dbReference>
<dbReference type="Proteomes" id="UP000799539">
    <property type="component" value="Unassembled WGS sequence"/>
</dbReference>
<dbReference type="EMBL" id="ML992662">
    <property type="protein sequence ID" value="KAF2217485.1"/>
    <property type="molecule type" value="Genomic_DNA"/>
</dbReference>
<evidence type="ECO:0000256" key="3">
    <source>
        <dbReference type="ARBA" id="ARBA00023015"/>
    </source>
</evidence>
<dbReference type="InterPro" id="IPR052478">
    <property type="entry name" value="Metabolite_Synth_Reg"/>
</dbReference>
<keyword evidence="2" id="KW-0862">Zinc</keyword>
<dbReference type="AlphaFoldDB" id="A0A6A6FVG3"/>
<reference evidence="9" key="1">
    <citation type="journal article" date="2020" name="Stud. Mycol.">
        <title>101 Dothideomycetes genomes: a test case for predicting lifestyles and emergence of pathogens.</title>
        <authorList>
            <person name="Haridas S."/>
            <person name="Albert R."/>
            <person name="Binder M."/>
            <person name="Bloem J."/>
            <person name="Labutti K."/>
            <person name="Salamov A."/>
            <person name="Andreopoulos B."/>
            <person name="Baker S."/>
            <person name="Barry K."/>
            <person name="Bills G."/>
            <person name="Bluhm B."/>
            <person name="Cannon C."/>
            <person name="Castanera R."/>
            <person name="Culley D."/>
            <person name="Daum C."/>
            <person name="Ezra D."/>
            <person name="Gonzalez J."/>
            <person name="Henrissat B."/>
            <person name="Kuo A."/>
            <person name="Liang C."/>
            <person name="Lipzen A."/>
            <person name="Lutzoni F."/>
            <person name="Magnuson J."/>
            <person name="Mondo S."/>
            <person name="Nolan M."/>
            <person name="Ohm R."/>
            <person name="Pangilinan J."/>
            <person name="Park H.-J."/>
            <person name="Ramirez L."/>
            <person name="Alfaro M."/>
            <person name="Sun H."/>
            <person name="Tritt A."/>
            <person name="Yoshinaga Y."/>
            <person name="Zwiers L.-H."/>
            <person name="Turgeon B."/>
            <person name="Goodwin S."/>
            <person name="Spatafora J."/>
            <person name="Crous P."/>
            <person name="Grigoriev I."/>
        </authorList>
    </citation>
    <scope>NUCLEOTIDE SEQUENCE</scope>
    <source>
        <strain evidence="9">SCOH1-5</strain>
    </source>
</reference>
<gene>
    <name evidence="9" type="ORF">CERZMDRAFT_80230</name>
</gene>
<evidence type="ECO:0000256" key="5">
    <source>
        <dbReference type="ARBA" id="ARBA00023163"/>
    </source>
</evidence>
<keyword evidence="5" id="KW-0804">Transcription</keyword>
<dbReference type="CDD" id="cd00067">
    <property type="entry name" value="GAL4"/>
    <property type="match status" value="1"/>
</dbReference>
<dbReference type="InterPro" id="IPR036864">
    <property type="entry name" value="Zn2-C6_fun-type_DNA-bd_sf"/>
</dbReference>
<keyword evidence="4" id="KW-0238">DNA-binding</keyword>
<evidence type="ECO:0000256" key="2">
    <source>
        <dbReference type="ARBA" id="ARBA00022833"/>
    </source>
</evidence>
<evidence type="ECO:0000256" key="7">
    <source>
        <dbReference type="SAM" id="MobiDB-lite"/>
    </source>
</evidence>
<feature type="region of interest" description="Disordered" evidence="7">
    <location>
        <begin position="1"/>
        <end position="30"/>
    </location>
</feature>
<accession>A0A6A6FVG3</accession>
<dbReference type="PROSITE" id="PS00463">
    <property type="entry name" value="ZN2_CY6_FUNGAL_1"/>
    <property type="match status" value="1"/>
</dbReference>
<keyword evidence="1" id="KW-0479">Metal-binding</keyword>
<feature type="domain" description="Zn(2)-C6 fungal-type" evidence="8">
    <location>
        <begin position="31"/>
        <end position="60"/>
    </location>
</feature>
<dbReference type="InterPro" id="IPR001138">
    <property type="entry name" value="Zn2Cys6_DnaBD"/>
</dbReference>
<feature type="region of interest" description="Disordered" evidence="7">
    <location>
        <begin position="462"/>
        <end position="513"/>
    </location>
</feature>
<organism evidence="9 10">
    <name type="scientific">Cercospora zeae-maydis SCOH1-5</name>
    <dbReference type="NCBI Taxonomy" id="717836"/>
    <lineage>
        <taxon>Eukaryota</taxon>
        <taxon>Fungi</taxon>
        <taxon>Dikarya</taxon>
        <taxon>Ascomycota</taxon>
        <taxon>Pezizomycotina</taxon>
        <taxon>Dothideomycetes</taxon>
        <taxon>Dothideomycetidae</taxon>
        <taxon>Mycosphaerellales</taxon>
        <taxon>Mycosphaerellaceae</taxon>
        <taxon>Cercospora</taxon>
    </lineage>
</organism>
<dbReference type="CDD" id="cd12148">
    <property type="entry name" value="fungal_TF_MHR"/>
    <property type="match status" value="1"/>
</dbReference>
<evidence type="ECO:0000256" key="1">
    <source>
        <dbReference type="ARBA" id="ARBA00022723"/>
    </source>
</evidence>
<dbReference type="OrthoDB" id="9986881at2759"/>
<evidence type="ECO:0000313" key="10">
    <source>
        <dbReference type="Proteomes" id="UP000799539"/>
    </source>
</evidence>
<sequence length="545" mass="61180">MPGEHGEDSAPVTANGDTTAQGQKRQRAKQACEPCRLRKRRCDGNTPCNMCTQFEYKCYFEKHPRKRSKLVEQHAIADAHMSREDNEPPENEAPSTEDLSKMRALEANSGIAFTRLLGMRLDPSSGPKLFTFGWNLGSTHYVRPLVAPITDFLNRHQMEQLAKLYFTNVHPIYGFLKKSRVNAGIGARWTNPAGCDIPDHVLCGIAALGILYSDNNPLVQLLPRLVDAQKVALEMESIGLQLEASSSVLHPATNDSADPELRRRSFWVARMLNSWVSFEYGRTRVALRGITARLPSCGEGDYTKDYIELYSISCCLDPEQGDKAGQWEDFLTQLDAYNPKHDGIALSKANLGLCGYRRLRLANPNLSPDVVKTILNIGLNGLQAARRMAEKGMPWWHVANVPFQVICVFLAMDGKESLSHLGTAMRTLEYVVDRFKTAAMKDSLKTARFLVRLSKKRKDEDSHVLALSMQRERSEDPEPEHLKLSQTQQAHTNGTTAHSVEENHPTASSSEDWNLDALNDSQFDWNYFLTHDMPAFNTFAPDGIM</sequence>
<dbReference type="PANTHER" id="PTHR31779:SF5">
    <property type="entry name" value="ZN(II)2CYS6 TRANSCRIPTION FACTOR (EUROFUNG)"/>
    <property type="match status" value="1"/>
</dbReference>